<protein>
    <recommendedName>
        <fullName evidence="4">Secreted protein</fullName>
    </recommendedName>
</protein>
<keyword evidence="1" id="KW-0732">Signal</keyword>
<evidence type="ECO:0000313" key="2">
    <source>
        <dbReference type="EMBL" id="SDL61241.1"/>
    </source>
</evidence>
<dbReference type="OrthoDB" id="1437993at2"/>
<name>A0A1G9LH52_9FLAO</name>
<evidence type="ECO:0008006" key="4">
    <source>
        <dbReference type="Google" id="ProtNLM"/>
    </source>
</evidence>
<dbReference type="Proteomes" id="UP000199440">
    <property type="component" value="Unassembled WGS sequence"/>
</dbReference>
<dbReference type="AlphaFoldDB" id="A0A1G9LH52"/>
<evidence type="ECO:0000256" key="1">
    <source>
        <dbReference type="SAM" id="SignalP"/>
    </source>
</evidence>
<reference evidence="2 3" key="1">
    <citation type="submission" date="2016-10" db="EMBL/GenBank/DDBJ databases">
        <authorList>
            <person name="de Groot N.N."/>
        </authorList>
    </citation>
    <scope>NUCLEOTIDE SEQUENCE [LARGE SCALE GENOMIC DNA]</scope>
    <source>
        <strain evidence="2 3">DSM 19886</strain>
    </source>
</reference>
<keyword evidence="3" id="KW-1185">Reference proteome</keyword>
<dbReference type="STRING" id="192904.SAMN04488514_10264"/>
<dbReference type="EMBL" id="FNGV01000002">
    <property type="protein sequence ID" value="SDL61241.1"/>
    <property type="molecule type" value="Genomic_DNA"/>
</dbReference>
<accession>A0A1G9LH52</accession>
<feature type="chain" id="PRO_5011781765" description="Secreted protein" evidence="1">
    <location>
        <begin position="24"/>
        <end position="142"/>
    </location>
</feature>
<sequence length="142" mass="15812">MKKSSLLKIITFTLLAGITSCGSSDSPGTIFIPDFTATWPVEGDEDYFMNLQYPSNDTKYDNGPLHSGEILGEEQHNDGDDPRHNNILKGIFNGLDIEFTIERENGDKIEYKGKMTPISETNHFIVKISLNSPQEGAMVLSR</sequence>
<gene>
    <name evidence="2" type="ORF">SAMN04488514_10264</name>
</gene>
<dbReference type="RefSeq" id="WP_089886373.1">
    <property type="nucleotide sequence ID" value="NZ_FNGV01000002.1"/>
</dbReference>
<feature type="signal peptide" evidence="1">
    <location>
        <begin position="1"/>
        <end position="23"/>
    </location>
</feature>
<dbReference type="PROSITE" id="PS51257">
    <property type="entry name" value="PROKAR_LIPOPROTEIN"/>
    <property type="match status" value="1"/>
</dbReference>
<organism evidence="2 3">
    <name type="scientific">Kriegella aquimaris</name>
    <dbReference type="NCBI Taxonomy" id="192904"/>
    <lineage>
        <taxon>Bacteria</taxon>
        <taxon>Pseudomonadati</taxon>
        <taxon>Bacteroidota</taxon>
        <taxon>Flavobacteriia</taxon>
        <taxon>Flavobacteriales</taxon>
        <taxon>Flavobacteriaceae</taxon>
        <taxon>Kriegella</taxon>
    </lineage>
</organism>
<evidence type="ECO:0000313" key="3">
    <source>
        <dbReference type="Proteomes" id="UP000199440"/>
    </source>
</evidence>
<proteinExistence type="predicted"/>